<evidence type="ECO:0000313" key="1">
    <source>
        <dbReference type="EMBL" id="KAK1141555.1"/>
    </source>
</evidence>
<proteinExistence type="predicted"/>
<sequence>MGVPNGDLQDLERQRLELEGNILELQKSLYRWRTQEAEYDGLKEELGELDDTATTDDLFEIGRDYDETLLSEKELAMLVEGQDATHSKERVIQLIIKRLDTVKQNVSTLEKMLRAAENKLQDLDAMERLPADPSADFPMTEIVENLDEDGNVISSSTNTPGNESADLLELLKKAGVKDVPDTPQTNTQAEARQEPQIESKSEASGSTTNDVQPAARQLGLLTPDSVDSDDAPRTYHFEDEPATSQPAEGQQERPVTNIDESPEDAQLRSEMLRYSLDEVGAVVAELELDEGASDISVDEDADVFAYDDEEESEEEDEFGRSTRSVLDEDYHQQMRELEAKLNARGMWNMGKNTGSLPEEVKEELQQPRKVRIEEEAPQQTDTPPAEKKPKKKVAFADELDIAPAPKPPTAEKKPLPPRQSEVQVLSDSVVERTEPAAKDPAPSTAPKKASRFKSARSSAAADEARDSIAPVSTAPSSSVLQRKQGTPSAPSPSSLPLFPAKPAEPKPFSQPIQEFSEKPRPTGPKDKILADTLVERDISEGAAAPPEPDELDEQLHRKEIASEFYRARNRRIKENEGFVDNEPEMVPIETEEAPKKVSKFRAARMG</sequence>
<protein>
    <submittedName>
        <fullName evidence="1">Uncharacterized protein</fullName>
    </submittedName>
</protein>
<comment type="caution">
    <text evidence="1">The sequence shown here is derived from an EMBL/GenBank/DDBJ whole genome shotgun (WGS) entry which is preliminary data.</text>
</comment>
<keyword evidence="2" id="KW-1185">Reference proteome</keyword>
<dbReference type="EMBL" id="JAOPJF010000062">
    <property type="protein sequence ID" value="KAK1141555.1"/>
    <property type="molecule type" value="Genomic_DNA"/>
</dbReference>
<gene>
    <name evidence="1" type="ORF">N8T08_008968</name>
</gene>
<reference evidence="1 2" key="1">
    <citation type="journal article" date="2023" name="ACS Omega">
        <title>Identification of the Neoaspergillic Acid Biosynthesis Gene Cluster by Establishing an In Vitro CRISPR-Ribonucleoprotein Genetic System in Aspergillus melleus.</title>
        <authorList>
            <person name="Yuan B."/>
            <person name="Grau M.F."/>
            <person name="Murata R.M."/>
            <person name="Torok T."/>
            <person name="Venkateswaran K."/>
            <person name="Stajich J.E."/>
            <person name="Wang C.C.C."/>
        </authorList>
    </citation>
    <scope>NUCLEOTIDE SEQUENCE [LARGE SCALE GENOMIC DNA]</scope>
    <source>
        <strain evidence="1 2">IMV 1140</strain>
    </source>
</reference>
<name>A0ACC3AUK2_9EURO</name>
<evidence type="ECO:0000313" key="2">
    <source>
        <dbReference type="Proteomes" id="UP001177260"/>
    </source>
</evidence>
<dbReference type="Proteomes" id="UP001177260">
    <property type="component" value="Unassembled WGS sequence"/>
</dbReference>
<accession>A0ACC3AUK2</accession>
<organism evidence="1 2">
    <name type="scientific">Aspergillus melleus</name>
    <dbReference type="NCBI Taxonomy" id="138277"/>
    <lineage>
        <taxon>Eukaryota</taxon>
        <taxon>Fungi</taxon>
        <taxon>Dikarya</taxon>
        <taxon>Ascomycota</taxon>
        <taxon>Pezizomycotina</taxon>
        <taxon>Eurotiomycetes</taxon>
        <taxon>Eurotiomycetidae</taxon>
        <taxon>Eurotiales</taxon>
        <taxon>Aspergillaceae</taxon>
        <taxon>Aspergillus</taxon>
        <taxon>Aspergillus subgen. Circumdati</taxon>
    </lineage>
</organism>